<dbReference type="Proteomes" id="UP000247922">
    <property type="component" value="Unassembled WGS sequence"/>
</dbReference>
<dbReference type="GO" id="GO:0033499">
    <property type="term" value="P:galactose catabolic process via UDP-galactose, Leloir pathway"/>
    <property type="evidence" value="ECO:0007669"/>
    <property type="project" value="TreeGrafter"/>
</dbReference>
<reference evidence="9 10" key="1">
    <citation type="submission" date="2018-05" db="EMBL/GenBank/DDBJ databases">
        <title>Genomic Encyclopedia of Type Strains, Phase IV (KMG-IV): sequencing the most valuable type-strain genomes for metagenomic binning, comparative biology and taxonomic classification.</title>
        <authorList>
            <person name="Goeker M."/>
        </authorList>
    </citation>
    <scope>NUCLEOTIDE SEQUENCE [LARGE SCALE GENOMIC DNA]</scope>
    <source>
        <strain evidence="9 10">DSM 22440</strain>
    </source>
</reference>
<evidence type="ECO:0000313" key="10">
    <source>
        <dbReference type="Proteomes" id="UP000247922"/>
    </source>
</evidence>
<evidence type="ECO:0000256" key="2">
    <source>
        <dbReference type="ARBA" id="ARBA00006206"/>
    </source>
</evidence>
<evidence type="ECO:0000256" key="3">
    <source>
        <dbReference type="ARBA" id="ARBA00023235"/>
    </source>
</evidence>
<dbReference type="CDD" id="cd09019">
    <property type="entry name" value="galactose_mutarotase_like"/>
    <property type="match status" value="1"/>
</dbReference>
<dbReference type="GO" id="GO:0030246">
    <property type="term" value="F:carbohydrate binding"/>
    <property type="evidence" value="ECO:0007669"/>
    <property type="project" value="InterPro"/>
</dbReference>
<accession>A0A2V3WI70</accession>
<evidence type="ECO:0000256" key="1">
    <source>
        <dbReference type="ARBA" id="ARBA00005028"/>
    </source>
</evidence>
<dbReference type="AlphaFoldDB" id="A0A2V3WI70"/>
<dbReference type="GO" id="GO:0005737">
    <property type="term" value="C:cytoplasm"/>
    <property type="evidence" value="ECO:0007669"/>
    <property type="project" value="TreeGrafter"/>
</dbReference>
<dbReference type="UniPathway" id="UPA00242"/>
<dbReference type="InterPro" id="IPR015443">
    <property type="entry name" value="Aldose_1-epimerase"/>
</dbReference>
<dbReference type="PANTHER" id="PTHR10091">
    <property type="entry name" value="ALDOSE-1-EPIMERASE"/>
    <property type="match status" value="1"/>
</dbReference>
<name>A0A2V3WI70_9BACI</name>
<proteinExistence type="inferred from homology"/>
<dbReference type="EMBL" id="QJJR01000003">
    <property type="protein sequence ID" value="PXW92137.1"/>
    <property type="molecule type" value="Genomic_DNA"/>
</dbReference>
<dbReference type="OrthoDB" id="9779408at2"/>
<comment type="caution">
    <text evidence="9">The sequence shown here is derived from an EMBL/GenBank/DDBJ whole genome shotgun (WGS) entry which is preliminary data.</text>
</comment>
<dbReference type="RefSeq" id="WP_110250770.1">
    <property type="nucleotide sequence ID" value="NZ_QJJR01000003.1"/>
</dbReference>
<keyword evidence="4 5" id="KW-0119">Carbohydrate metabolism</keyword>
<dbReference type="SUPFAM" id="SSF74650">
    <property type="entry name" value="Galactose mutarotase-like"/>
    <property type="match status" value="1"/>
</dbReference>
<keyword evidence="3 5" id="KW-0413">Isomerase</keyword>
<dbReference type="InterPro" id="IPR014718">
    <property type="entry name" value="GH-type_carb-bd"/>
</dbReference>
<protein>
    <recommendedName>
        <fullName evidence="5">Aldose 1-epimerase</fullName>
        <ecNumber evidence="5">5.1.3.3</ecNumber>
    </recommendedName>
</protein>
<dbReference type="GO" id="GO:0004034">
    <property type="term" value="F:aldose 1-epimerase activity"/>
    <property type="evidence" value="ECO:0007669"/>
    <property type="project" value="UniProtKB-EC"/>
</dbReference>
<feature type="binding site" evidence="8">
    <location>
        <begin position="178"/>
        <end position="180"/>
    </location>
    <ligand>
        <name>beta-D-galactose</name>
        <dbReference type="ChEBI" id="CHEBI:27667"/>
    </ligand>
</feature>
<organism evidence="9 10">
    <name type="scientific">Streptohalobacillus salinus</name>
    <dbReference type="NCBI Taxonomy" id="621096"/>
    <lineage>
        <taxon>Bacteria</taxon>
        <taxon>Bacillati</taxon>
        <taxon>Bacillota</taxon>
        <taxon>Bacilli</taxon>
        <taxon>Bacillales</taxon>
        <taxon>Bacillaceae</taxon>
        <taxon>Streptohalobacillus</taxon>
    </lineage>
</organism>
<dbReference type="Pfam" id="PF01263">
    <property type="entry name" value="Aldose_epim"/>
    <property type="match status" value="1"/>
</dbReference>
<evidence type="ECO:0000313" key="9">
    <source>
        <dbReference type="EMBL" id="PXW92137.1"/>
    </source>
</evidence>
<comment type="similarity">
    <text evidence="2 5">Belongs to the aldose epimerase family.</text>
</comment>
<gene>
    <name evidence="9" type="ORF">DES38_103154</name>
</gene>
<evidence type="ECO:0000256" key="8">
    <source>
        <dbReference type="PIRSR" id="PIRSR005096-3"/>
    </source>
</evidence>
<dbReference type="NCBIfam" id="NF008277">
    <property type="entry name" value="PRK11055.1"/>
    <property type="match status" value="1"/>
</dbReference>
<dbReference type="EC" id="5.1.3.3" evidence="5"/>
<evidence type="ECO:0000256" key="6">
    <source>
        <dbReference type="PIRSR" id="PIRSR005096-1"/>
    </source>
</evidence>
<feature type="binding site" evidence="7">
    <location>
        <position position="251"/>
    </location>
    <ligand>
        <name>beta-D-galactose</name>
        <dbReference type="ChEBI" id="CHEBI:27667"/>
    </ligand>
</feature>
<dbReference type="PIRSF" id="PIRSF005096">
    <property type="entry name" value="GALM"/>
    <property type="match status" value="1"/>
</dbReference>
<evidence type="ECO:0000256" key="4">
    <source>
        <dbReference type="ARBA" id="ARBA00023277"/>
    </source>
</evidence>
<feature type="active site" description="Proton acceptor" evidence="6">
    <location>
        <position position="313"/>
    </location>
</feature>
<comment type="catalytic activity">
    <reaction evidence="5">
        <text>alpha-D-glucose = beta-D-glucose</text>
        <dbReference type="Rhea" id="RHEA:10264"/>
        <dbReference type="ChEBI" id="CHEBI:15903"/>
        <dbReference type="ChEBI" id="CHEBI:17925"/>
        <dbReference type="EC" id="5.1.3.3"/>
    </reaction>
</comment>
<dbReference type="InterPro" id="IPR008183">
    <property type="entry name" value="Aldose_1/G6P_1-epimerase"/>
</dbReference>
<feature type="active site" description="Proton donor" evidence="6">
    <location>
        <position position="178"/>
    </location>
</feature>
<dbReference type="PANTHER" id="PTHR10091:SF0">
    <property type="entry name" value="GALACTOSE MUTAROTASE"/>
    <property type="match status" value="1"/>
</dbReference>
<dbReference type="InterPro" id="IPR011013">
    <property type="entry name" value="Gal_mutarotase_sf_dom"/>
</dbReference>
<comment type="pathway">
    <text evidence="1 5">Carbohydrate metabolism; hexose metabolism.</text>
</comment>
<sequence length="347" mass="38450">MNITSLPIKIEEKTWLEYTLTNDSGMSVSFLNFGGIITKMMVPDKNNQFENVVIGFRDYDNYLNNKNYFGALIGRVAGRIEGAQFSLGEKTYTLPANDGDNSLHGGPGGLHARTWEVETIETPTSVGAVLYHTSLDGDQGYPGTVKYKVSYTLTNANDFEISYEAISDQDTVLTLTNHSYFNLSGDLKDTILNHEVTMNASQFVELDHALIPTGNILPVTDTVFDFRNGRKILDGTLSGDPQNQLALDGYDHFFIFDQTKDDDQITLKDASSGRQLTVTTDQPGVVMYTSNNLDDSLQLNEARSKKYLGVCLETQSSPASVTHDGFPSIHLAAHEVYRKKTTFSFES</sequence>
<evidence type="ECO:0000256" key="5">
    <source>
        <dbReference type="PIRNR" id="PIRNR005096"/>
    </source>
</evidence>
<dbReference type="Gene3D" id="2.70.98.10">
    <property type="match status" value="1"/>
</dbReference>
<dbReference type="InterPro" id="IPR047215">
    <property type="entry name" value="Galactose_mutarotase-like"/>
</dbReference>
<evidence type="ECO:0000256" key="7">
    <source>
        <dbReference type="PIRSR" id="PIRSR005096-2"/>
    </source>
</evidence>
<dbReference type="GO" id="GO:0006006">
    <property type="term" value="P:glucose metabolic process"/>
    <property type="evidence" value="ECO:0007669"/>
    <property type="project" value="TreeGrafter"/>
</dbReference>
<keyword evidence="10" id="KW-1185">Reference proteome</keyword>